<dbReference type="AlphaFoldDB" id="A0A1E3NSY6"/>
<name>A0A1E3NSY6_9ASCO</name>
<dbReference type="EMBL" id="KV454001">
    <property type="protein sequence ID" value="ODQ49170.1"/>
    <property type="molecule type" value="Genomic_DNA"/>
</dbReference>
<dbReference type="Proteomes" id="UP000094455">
    <property type="component" value="Unassembled WGS sequence"/>
</dbReference>
<proteinExistence type="predicted"/>
<dbReference type="GeneID" id="30179912"/>
<dbReference type="OrthoDB" id="3996201at2759"/>
<gene>
    <name evidence="1" type="ORF">PICMEDRAFT_57252</name>
</gene>
<accession>A0A1E3NSY6</accession>
<keyword evidence="2" id="KW-1185">Reference proteome</keyword>
<evidence type="ECO:0000313" key="1">
    <source>
        <dbReference type="EMBL" id="ODQ49170.1"/>
    </source>
</evidence>
<protein>
    <submittedName>
        <fullName evidence="1">Uncharacterized protein</fullName>
    </submittedName>
</protein>
<dbReference type="RefSeq" id="XP_019020283.1">
    <property type="nucleotide sequence ID" value="XM_019163225.1"/>
</dbReference>
<organism evidence="1 2">
    <name type="scientific">Pichia membranifaciens NRRL Y-2026</name>
    <dbReference type="NCBI Taxonomy" id="763406"/>
    <lineage>
        <taxon>Eukaryota</taxon>
        <taxon>Fungi</taxon>
        <taxon>Dikarya</taxon>
        <taxon>Ascomycota</taxon>
        <taxon>Saccharomycotina</taxon>
        <taxon>Pichiomycetes</taxon>
        <taxon>Pichiales</taxon>
        <taxon>Pichiaceae</taxon>
        <taxon>Pichia</taxon>
    </lineage>
</organism>
<evidence type="ECO:0000313" key="2">
    <source>
        <dbReference type="Proteomes" id="UP000094455"/>
    </source>
</evidence>
<reference evidence="1 2" key="1">
    <citation type="journal article" date="2016" name="Proc. Natl. Acad. Sci. U.S.A.">
        <title>Comparative genomics of biotechnologically important yeasts.</title>
        <authorList>
            <person name="Riley R."/>
            <person name="Haridas S."/>
            <person name="Wolfe K.H."/>
            <person name="Lopes M.R."/>
            <person name="Hittinger C.T."/>
            <person name="Goeker M."/>
            <person name="Salamov A.A."/>
            <person name="Wisecaver J.H."/>
            <person name="Long T.M."/>
            <person name="Calvey C.H."/>
            <person name="Aerts A.L."/>
            <person name="Barry K.W."/>
            <person name="Choi C."/>
            <person name="Clum A."/>
            <person name="Coughlan A.Y."/>
            <person name="Deshpande S."/>
            <person name="Douglass A.P."/>
            <person name="Hanson S.J."/>
            <person name="Klenk H.-P."/>
            <person name="LaButti K.M."/>
            <person name="Lapidus A."/>
            <person name="Lindquist E.A."/>
            <person name="Lipzen A.M."/>
            <person name="Meier-Kolthoff J.P."/>
            <person name="Ohm R.A."/>
            <person name="Otillar R.P."/>
            <person name="Pangilinan J.L."/>
            <person name="Peng Y."/>
            <person name="Rokas A."/>
            <person name="Rosa C.A."/>
            <person name="Scheuner C."/>
            <person name="Sibirny A.A."/>
            <person name="Slot J.C."/>
            <person name="Stielow J.B."/>
            <person name="Sun H."/>
            <person name="Kurtzman C.P."/>
            <person name="Blackwell M."/>
            <person name="Grigoriev I.V."/>
            <person name="Jeffries T.W."/>
        </authorList>
    </citation>
    <scope>NUCLEOTIDE SEQUENCE [LARGE SCALE GENOMIC DNA]</scope>
    <source>
        <strain evidence="1 2">NRRL Y-2026</strain>
    </source>
</reference>
<sequence>MFKLATSTPLKRSPMLILSKRSATTITSFNDKKLINLLSRLDKFDSESKIFDKLDELYLLSQRKGFFNLNANNLEFLSNNNKINDNMNNLYNFNNLNRLVSNQYSNLLMLPSPSKMSSGGSNGINSANLSPMPRSNAVPGAKINIDTGNILSNNSNFFKSSYSPVANSIPGLNAFMSTSMSNYSKNAPVDKYLNLLQGLARNDVELKNRIEQVLEAFNDEDDFFFNYVLEFWISGKSFNKRKAKKLQEETGNGQLPSNLTM</sequence>